<comment type="caution">
    <text evidence="1">The sequence shown here is derived from an EMBL/GenBank/DDBJ whole genome shotgun (WGS) entry which is preliminary data.</text>
</comment>
<protein>
    <submittedName>
        <fullName evidence="1">Uncharacterized protein</fullName>
    </submittedName>
</protein>
<dbReference type="Proteomes" id="UP000799755">
    <property type="component" value="Unassembled WGS sequence"/>
</dbReference>
<name>A0ACB6QAD0_9PLEO</name>
<organism evidence="1 2">
    <name type="scientific">Lindgomyces ingoldianus</name>
    <dbReference type="NCBI Taxonomy" id="673940"/>
    <lineage>
        <taxon>Eukaryota</taxon>
        <taxon>Fungi</taxon>
        <taxon>Dikarya</taxon>
        <taxon>Ascomycota</taxon>
        <taxon>Pezizomycotina</taxon>
        <taxon>Dothideomycetes</taxon>
        <taxon>Pleosporomycetidae</taxon>
        <taxon>Pleosporales</taxon>
        <taxon>Lindgomycetaceae</taxon>
        <taxon>Lindgomyces</taxon>
    </lineage>
</organism>
<sequence length="91" mass="10492">MALTRYAASALASEALGGQRDTQNTLSLPSSMPTRRRTSRWRPRFKQWYCQIAKVTKVDGWDNPKAEVLWLVRSWLCDELNGRERVMHGLA</sequence>
<gene>
    <name evidence="1" type="ORF">BDR25DRAFT_362306</name>
</gene>
<keyword evidence="2" id="KW-1185">Reference proteome</keyword>
<dbReference type="EMBL" id="MU003544">
    <property type="protein sequence ID" value="KAF2463878.1"/>
    <property type="molecule type" value="Genomic_DNA"/>
</dbReference>
<evidence type="ECO:0000313" key="1">
    <source>
        <dbReference type="EMBL" id="KAF2463878.1"/>
    </source>
</evidence>
<accession>A0ACB6QAD0</accession>
<evidence type="ECO:0000313" key="2">
    <source>
        <dbReference type="Proteomes" id="UP000799755"/>
    </source>
</evidence>
<proteinExistence type="predicted"/>
<reference evidence="1" key="1">
    <citation type="journal article" date="2020" name="Stud. Mycol.">
        <title>101 Dothideomycetes genomes: a test case for predicting lifestyles and emergence of pathogens.</title>
        <authorList>
            <person name="Haridas S."/>
            <person name="Albert R."/>
            <person name="Binder M."/>
            <person name="Bloem J."/>
            <person name="Labutti K."/>
            <person name="Salamov A."/>
            <person name="Andreopoulos B."/>
            <person name="Baker S."/>
            <person name="Barry K."/>
            <person name="Bills G."/>
            <person name="Bluhm B."/>
            <person name="Cannon C."/>
            <person name="Castanera R."/>
            <person name="Culley D."/>
            <person name="Daum C."/>
            <person name="Ezra D."/>
            <person name="Gonzalez J."/>
            <person name="Henrissat B."/>
            <person name="Kuo A."/>
            <person name="Liang C."/>
            <person name="Lipzen A."/>
            <person name="Lutzoni F."/>
            <person name="Magnuson J."/>
            <person name="Mondo S."/>
            <person name="Nolan M."/>
            <person name="Ohm R."/>
            <person name="Pangilinan J."/>
            <person name="Park H.-J."/>
            <person name="Ramirez L."/>
            <person name="Alfaro M."/>
            <person name="Sun H."/>
            <person name="Tritt A."/>
            <person name="Yoshinaga Y."/>
            <person name="Zwiers L.-H."/>
            <person name="Turgeon B."/>
            <person name="Goodwin S."/>
            <person name="Spatafora J."/>
            <person name="Crous P."/>
            <person name="Grigoriev I."/>
        </authorList>
    </citation>
    <scope>NUCLEOTIDE SEQUENCE</scope>
    <source>
        <strain evidence="1">ATCC 200398</strain>
    </source>
</reference>